<dbReference type="OrthoDB" id="415825at2759"/>
<protein>
    <recommendedName>
        <fullName evidence="6">FAD-binding PCMH-type domain-containing protein</fullName>
    </recommendedName>
</protein>
<keyword evidence="8" id="KW-1185">Reference proteome</keyword>
<comment type="caution">
    <text evidence="7">The sequence shown here is derived from an EMBL/GenBank/DDBJ whole genome shotgun (WGS) entry which is preliminary data.</text>
</comment>
<evidence type="ECO:0000313" key="8">
    <source>
        <dbReference type="Proteomes" id="UP000736672"/>
    </source>
</evidence>
<evidence type="ECO:0000313" key="7">
    <source>
        <dbReference type="EMBL" id="KAH7247149.1"/>
    </source>
</evidence>
<evidence type="ECO:0000256" key="5">
    <source>
        <dbReference type="ARBA" id="ARBA00023002"/>
    </source>
</evidence>
<name>A0A9P9GYT0_FUSSL</name>
<gene>
    <name evidence="7" type="ORF">B0J15DRAFT_552127</name>
</gene>
<evidence type="ECO:0000256" key="4">
    <source>
        <dbReference type="ARBA" id="ARBA00022827"/>
    </source>
</evidence>
<dbReference type="PANTHER" id="PTHR42973:SF39">
    <property type="entry name" value="FAD-BINDING PCMH-TYPE DOMAIN-CONTAINING PROTEIN"/>
    <property type="match status" value="1"/>
</dbReference>
<dbReference type="EMBL" id="JAGTJS010000016">
    <property type="protein sequence ID" value="KAH7247149.1"/>
    <property type="molecule type" value="Genomic_DNA"/>
</dbReference>
<dbReference type="GO" id="GO:0016491">
    <property type="term" value="F:oxidoreductase activity"/>
    <property type="evidence" value="ECO:0007669"/>
    <property type="project" value="UniProtKB-KW"/>
</dbReference>
<dbReference type="InterPro" id="IPR050416">
    <property type="entry name" value="FAD-linked_Oxidoreductase"/>
</dbReference>
<comment type="similarity">
    <text evidence="2">Belongs to the oxygen-dependent FAD-linked oxidoreductase family.</text>
</comment>
<feature type="domain" description="FAD-binding PCMH-type" evidence="6">
    <location>
        <begin position="35"/>
        <end position="208"/>
    </location>
</feature>
<evidence type="ECO:0000256" key="2">
    <source>
        <dbReference type="ARBA" id="ARBA00005466"/>
    </source>
</evidence>
<dbReference type="Gene3D" id="3.30.465.10">
    <property type="match status" value="1"/>
</dbReference>
<evidence type="ECO:0000259" key="6">
    <source>
        <dbReference type="PROSITE" id="PS51387"/>
    </source>
</evidence>
<evidence type="ECO:0000256" key="3">
    <source>
        <dbReference type="ARBA" id="ARBA00022630"/>
    </source>
</evidence>
<keyword evidence="3" id="KW-0285">Flavoprotein</keyword>
<dbReference type="Proteomes" id="UP000736672">
    <property type="component" value="Unassembled WGS sequence"/>
</dbReference>
<dbReference type="AlphaFoldDB" id="A0A9P9GYT0"/>
<dbReference type="PROSITE" id="PS51387">
    <property type="entry name" value="FAD_PCMH"/>
    <property type="match status" value="1"/>
</dbReference>
<dbReference type="PANTHER" id="PTHR42973">
    <property type="entry name" value="BINDING OXIDOREDUCTASE, PUTATIVE (AFU_ORTHOLOGUE AFUA_1G17690)-RELATED"/>
    <property type="match status" value="1"/>
</dbReference>
<dbReference type="Pfam" id="PF01565">
    <property type="entry name" value="FAD_binding_4"/>
    <property type="match status" value="1"/>
</dbReference>
<reference evidence="7" key="1">
    <citation type="journal article" date="2021" name="Nat. Commun.">
        <title>Genetic determinants of endophytism in the Arabidopsis root mycobiome.</title>
        <authorList>
            <person name="Mesny F."/>
            <person name="Miyauchi S."/>
            <person name="Thiergart T."/>
            <person name="Pickel B."/>
            <person name="Atanasova L."/>
            <person name="Karlsson M."/>
            <person name="Huettel B."/>
            <person name="Barry K.W."/>
            <person name="Haridas S."/>
            <person name="Chen C."/>
            <person name="Bauer D."/>
            <person name="Andreopoulos W."/>
            <person name="Pangilinan J."/>
            <person name="LaButti K."/>
            <person name="Riley R."/>
            <person name="Lipzen A."/>
            <person name="Clum A."/>
            <person name="Drula E."/>
            <person name="Henrissat B."/>
            <person name="Kohler A."/>
            <person name="Grigoriev I.V."/>
            <person name="Martin F.M."/>
            <person name="Hacquard S."/>
        </authorList>
    </citation>
    <scope>NUCLEOTIDE SEQUENCE</scope>
    <source>
        <strain evidence="7">FSSC 5 MPI-SDFR-AT-0091</strain>
    </source>
</reference>
<dbReference type="GO" id="GO:0071949">
    <property type="term" value="F:FAD binding"/>
    <property type="evidence" value="ECO:0007669"/>
    <property type="project" value="InterPro"/>
</dbReference>
<dbReference type="InterPro" id="IPR006094">
    <property type="entry name" value="Oxid_FAD_bind_N"/>
</dbReference>
<accession>A0A9P9GYT0</accession>
<dbReference type="InterPro" id="IPR016169">
    <property type="entry name" value="FAD-bd_PCMH_sub2"/>
</dbReference>
<sequence length="483" mass="53540">MTGSAPPDVITPTVLQRGTSDYKNSRERYFNKEDTGRFPIEIHAVQSVQDVSKALQRARELGVAVGVRSGGHLPSKPSLINNGILIDVGRLNREITYDSQTGQVSFGPAVRVYEAWKSTDALDRFFPFGHAPDVALGGFCLAGGQGFFMRGWGATVTDWIIKLEIVVPDGRVLIASRTDNPDLFWAARGAGQAFFGVVTRIWSRTIPKKKHYGRAYTFSGKDNYEAFLSFAFERNNQMPKSFTETAACTLHPELFEPNSSDESVPSTSPLLLLVNISAYADSLSDAESMLSVWDQVPENLKGCLIESKPVAEVDWEEFFKLQHLLNPQTPGQKWGINSILNDPAVPRDKLIEAIKPAMCNLPTRSSYGCIYMADTLDVDEADAVLSIPQQYYISTFSGWKDVSLQTKVRQVMQQSYKQAESVACGMYVADFDQSNGSLHSSSIPVWSKSACAKFMRIREKWDPNGLFIGYKAFVSTSNADTKL</sequence>
<dbReference type="PROSITE" id="PS00862">
    <property type="entry name" value="OX2_COVAL_FAD"/>
    <property type="match status" value="1"/>
</dbReference>
<proteinExistence type="inferred from homology"/>
<keyword evidence="5" id="KW-0560">Oxidoreductase</keyword>
<dbReference type="SUPFAM" id="SSF56176">
    <property type="entry name" value="FAD-binding/transporter-associated domain-like"/>
    <property type="match status" value="1"/>
</dbReference>
<evidence type="ECO:0000256" key="1">
    <source>
        <dbReference type="ARBA" id="ARBA00001974"/>
    </source>
</evidence>
<dbReference type="InterPro" id="IPR016166">
    <property type="entry name" value="FAD-bd_PCMH"/>
</dbReference>
<keyword evidence="4" id="KW-0274">FAD</keyword>
<comment type="cofactor">
    <cofactor evidence="1">
        <name>FAD</name>
        <dbReference type="ChEBI" id="CHEBI:57692"/>
    </cofactor>
</comment>
<dbReference type="InterPro" id="IPR006093">
    <property type="entry name" value="Oxy_OxRdtase_FAD_BS"/>
</dbReference>
<dbReference type="InterPro" id="IPR036318">
    <property type="entry name" value="FAD-bd_PCMH-like_sf"/>
</dbReference>
<organism evidence="7 8">
    <name type="scientific">Fusarium solani</name>
    <name type="common">Filamentous fungus</name>
    <dbReference type="NCBI Taxonomy" id="169388"/>
    <lineage>
        <taxon>Eukaryota</taxon>
        <taxon>Fungi</taxon>
        <taxon>Dikarya</taxon>
        <taxon>Ascomycota</taxon>
        <taxon>Pezizomycotina</taxon>
        <taxon>Sordariomycetes</taxon>
        <taxon>Hypocreomycetidae</taxon>
        <taxon>Hypocreales</taxon>
        <taxon>Nectriaceae</taxon>
        <taxon>Fusarium</taxon>
        <taxon>Fusarium solani species complex</taxon>
    </lineage>
</organism>